<gene>
    <name evidence="1" type="ORF">G2W53_007814</name>
</gene>
<name>A0A834X714_9FABA</name>
<protein>
    <submittedName>
        <fullName evidence="1">Uncharacterized protein</fullName>
    </submittedName>
</protein>
<evidence type="ECO:0000313" key="2">
    <source>
        <dbReference type="Proteomes" id="UP000634136"/>
    </source>
</evidence>
<organism evidence="1 2">
    <name type="scientific">Senna tora</name>
    <dbReference type="NCBI Taxonomy" id="362788"/>
    <lineage>
        <taxon>Eukaryota</taxon>
        <taxon>Viridiplantae</taxon>
        <taxon>Streptophyta</taxon>
        <taxon>Embryophyta</taxon>
        <taxon>Tracheophyta</taxon>
        <taxon>Spermatophyta</taxon>
        <taxon>Magnoliopsida</taxon>
        <taxon>eudicotyledons</taxon>
        <taxon>Gunneridae</taxon>
        <taxon>Pentapetalae</taxon>
        <taxon>rosids</taxon>
        <taxon>fabids</taxon>
        <taxon>Fabales</taxon>
        <taxon>Fabaceae</taxon>
        <taxon>Caesalpinioideae</taxon>
        <taxon>Cassia clade</taxon>
        <taxon>Senna</taxon>
    </lineage>
</organism>
<sequence>MGIETGIEVEKKWGRVSVLGGYGLECGGWWGWVGSRSERERRLEVRWRREWGVVTVWWVWWLRRGVWWGLTAWGGIKGRGTVFWGGWERVEGLWAWWCITAGREKPEEGDGGYGGLE</sequence>
<comment type="caution">
    <text evidence="1">The sequence shown here is derived from an EMBL/GenBank/DDBJ whole genome shotgun (WGS) entry which is preliminary data.</text>
</comment>
<keyword evidence="2" id="KW-1185">Reference proteome</keyword>
<dbReference type="AlphaFoldDB" id="A0A834X714"/>
<accession>A0A834X714</accession>
<dbReference type="EMBL" id="JAAIUW010000003">
    <property type="protein sequence ID" value="KAF7839332.1"/>
    <property type="molecule type" value="Genomic_DNA"/>
</dbReference>
<reference evidence="1" key="1">
    <citation type="submission" date="2020-09" db="EMBL/GenBank/DDBJ databases">
        <title>Genome-Enabled Discovery of Anthraquinone Biosynthesis in Senna tora.</title>
        <authorList>
            <person name="Kang S.-H."/>
            <person name="Pandey R.P."/>
            <person name="Lee C.-M."/>
            <person name="Sim J.-S."/>
            <person name="Jeong J.-T."/>
            <person name="Choi B.-S."/>
            <person name="Jung M."/>
            <person name="Ginzburg D."/>
            <person name="Zhao K."/>
            <person name="Won S.Y."/>
            <person name="Oh T.-J."/>
            <person name="Yu Y."/>
            <person name="Kim N.-H."/>
            <person name="Lee O.R."/>
            <person name="Lee T.-H."/>
            <person name="Bashyal P."/>
            <person name="Kim T.-S."/>
            <person name="Lee W.-H."/>
            <person name="Kawkins C."/>
            <person name="Kim C.-K."/>
            <person name="Kim J.S."/>
            <person name="Ahn B.O."/>
            <person name="Rhee S.Y."/>
            <person name="Sohng J.K."/>
        </authorList>
    </citation>
    <scope>NUCLEOTIDE SEQUENCE</scope>
    <source>
        <tissue evidence="1">Leaf</tissue>
    </source>
</reference>
<dbReference type="Proteomes" id="UP000634136">
    <property type="component" value="Unassembled WGS sequence"/>
</dbReference>
<evidence type="ECO:0000313" key="1">
    <source>
        <dbReference type="EMBL" id="KAF7839332.1"/>
    </source>
</evidence>
<proteinExistence type="predicted"/>